<organism evidence="1 2">
    <name type="scientific">Cricetulus griseus</name>
    <name type="common">Chinese hamster</name>
    <name type="synonym">Cricetulus barabensis griseus</name>
    <dbReference type="NCBI Taxonomy" id="10029"/>
    <lineage>
        <taxon>Eukaryota</taxon>
        <taxon>Metazoa</taxon>
        <taxon>Chordata</taxon>
        <taxon>Craniata</taxon>
        <taxon>Vertebrata</taxon>
        <taxon>Euteleostomi</taxon>
        <taxon>Mammalia</taxon>
        <taxon>Eutheria</taxon>
        <taxon>Euarchontoglires</taxon>
        <taxon>Glires</taxon>
        <taxon>Rodentia</taxon>
        <taxon>Myomorpha</taxon>
        <taxon>Muroidea</taxon>
        <taxon>Cricetidae</taxon>
        <taxon>Cricetinae</taxon>
        <taxon>Cricetulus</taxon>
    </lineage>
</organism>
<accession>G3H788</accession>
<proteinExistence type="predicted"/>
<dbReference type="InParanoid" id="G3H788"/>
<evidence type="ECO:0000313" key="1">
    <source>
        <dbReference type="EMBL" id="EGW06022.1"/>
    </source>
</evidence>
<dbReference type="Proteomes" id="UP000001075">
    <property type="component" value="Unassembled WGS sequence"/>
</dbReference>
<gene>
    <name evidence="1" type="ORF">I79_006217</name>
</gene>
<protein>
    <submittedName>
        <fullName evidence="1">Uncharacterized protein</fullName>
    </submittedName>
</protein>
<dbReference type="EMBL" id="JH000190">
    <property type="protein sequence ID" value="EGW06022.1"/>
    <property type="molecule type" value="Genomic_DNA"/>
</dbReference>
<sequence length="50" mass="5320">MAEVCLPPALRAVLTALVYAATKEHAACLEMWSLPLPAAHAHHSVVSRVS</sequence>
<name>G3H788_CRIGR</name>
<dbReference type="AlphaFoldDB" id="G3H788"/>
<reference evidence="2" key="1">
    <citation type="journal article" date="2011" name="Nat. Biotechnol.">
        <title>The genomic sequence of the Chinese hamster ovary (CHO)-K1 cell line.</title>
        <authorList>
            <person name="Xu X."/>
            <person name="Nagarajan H."/>
            <person name="Lewis N.E."/>
            <person name="Pan S."/>
            <person name="Cai Z."/>
            <person name="Liu X."/>
            <person name="Chen W."/>
            <person name="Xie M."/>
            <person name="Wang W."/>
            <person name="Hammond S."/>
            <person name="Andersen M.R."/>
            <person name="Neff N."/>
            <person name="Passarelli B."/>
            <person name="Koh W."/>
            <person name="Fan H.C."/>
            <person name="Wang J."/>
            <person name="Gui Y."/>
            <person name="Lee K.H."/>
            <person name="Betenbaugh M.J."/>
            <person name="Quake S.R."/>
            <person name="Famili I."/>
            <person name="Palsson B.O."/>
            <person name="Wang J."/>
        </authorList>
    </citation>
    <scope>NUCLEOTIDE SEQUENCE [LARGE SCALE GENOMIC DNA]</scope>
    <source>
        <strain evidence="2">CHO K1 cell line</strain>
    </source>
</reference>
<evidence type="ECO:0000313" key="2">
    <source>
        <dbReference type="Proteomes" id="UP000001075"/>
    </source>
</evidence>